<name>I4C0M5_DESTA</name>
<keyword evidence="2" id="KW-1185">Reference proteome</keyword>
<sequence length="75" mass="8373">MLRKTHGSDGLVRFRKYPLKTDEVNLVGEYRRGILLDSPSVISVGYGETNYLQCKKQSPGSIVRLVFSPADRTTG</sequence>
<evidence type="ECO:0000313" key="2">
    <source>
        <dbReference type="Proteomes" id="UP000006055"/>
    </source>
</evidence>
<protein>
    <submittedName>
        <fullName evidence="1">Uncharacterized protein</fullName>
    </submittedName>
</protein>
<proteinExistence type="predicted"/>
<reference evidence="2" key="1">
    <citation type="submission" date="2012-06" db="EMBL/GenBank/DDBJ databases">
        <title>Complete sequence of chromosome of Desulfomonile tiedjei DSM 6799.</title>
        <authorList>
            <person name="Lucas S."/>
            <person name="Copeland A."/>
            <person name="Lapidus A."/>
            <person name="Glavina del Rio T."/>
            <person name="Dalin E."/>
            <person name="Tice H."/>
            <person name="Bruce D."/>
            <person name="Goodwin L."/>
            <person name="Pitluck S."/>
            <person name="Peters L."/>
            <person name="Ovchinnikova G."/>
            <person name="Zeytun A."/>
            <person name="Lu M."/>
            <person name="Kyrpides N."/>
            <person name="Mavromatis K."/>
            <person name="Ivanova N."/>
            <person name="Brettin T."/>
            <person name="Detter J.C."/>
            <person name="Han C."/>
            <person name="Larimer F."/>
            <person name="Land M."/>
            <person name="Hauser L."/>
            <person name="Markowitz V."/>
            <person name="Cheng J.-F."/>
            <person name="Hugenholtz P."/>
            <person name="Woyke T."/>
            <person name="Wu D."/>
            <person name="Spring S."/>
            <person name="Schroeder M."/>
            <person name="Brambilla E."/>
            <person name="Klenk H.-P."/>
            <person name="Eisen J.A."/>
        </authorList>
    </citation>
    <scope>NUCLEOTIDE SEQUENCE [LARGE SCALE GENOMIC DNA]</scope>
    <source>
        <strain evidence="2">ATCC 49306 / DSM 6799 / DCB-1</strain>
    </source>
</reference>
<dbReference type="EMBL" id="CP003360">
    <property type="protein sequence ID" value="AFM23116.1"/>
    <property type="molecule type" value="Genomic_DNA"/>
</dbReference>
<dbReference type="Proteomes" id="UP000006055">
    <property type="component" value="Chromosome"/>
</dbReference>
<dbReference type="AlphaFoldDB" id="I4C0M5"/>
<evidence type="ECO:0000313" key="1">
    <source>
        <dbReference type="EMBL" id="AFM23116.1"/>
    </source>
</evidence>
<accession>I4C0M5</accession>
<dbReference type="STRING" id="706587.Desti_0379"/>
<gene>
    <name evidence="1" type="ordered locus">Desti_0379</name>
</gene>
<dbReference type="HOGENOM" id="CLU_2665181_0_0_7"/>
<organism evidence="1 2">
    <name type="scientific">Desulfomonile tiedjei (strain ATCC 49306 / DSM 6799 / DCB-1)</name>
    <dbReference type="NCBI Taxonomy" id="706587"/>
    <lineage>
        <taxon>Bacteria</taxon>
        <taxon>Pseudomonadati</taxon>
        <taxon>Thermodesulfobacteriota</taxon>
        <taxon>Desulfomonilia</taxon>
        <taxon>Desulfomonilales</taxon>
        <taxon>Desulfomonilaceae</taxon>
        <taxon>Desulfomonile</taxon>
    </lineage>
</organism>
<dbReference type="KEGG" id="dti:Desti_0379"/>